<sequence>MEKVERDTPEIVVLNSGHKMPVVGLGCAAHPSPPFDQLVSTFNDAMEIGYRQFDTAACYGTEVAFGKAVAKALEIGLIKSRDELLSLVNVIDADRFAQFSMISTAIDSYLLVSKLKHGSN</sequence>
<reference evidence="2" key="2">
    <citation type="submission" date="2025-08" db="UniProtKB">
        <authorList>
            <consortium name="RefSeq"/>
        </authorList>
    </citation>
    <scope>IDENTIFICATION</scope>
    <source>
        <tissue evidence="2">Leaves</tissue>
    </source>
</reference>
<name>A0A6P6X8G7_COFAR</name>
<dbReference type="GO" id="GO:0016491">
    <property type="term" value="F:oxidoreductase activity"/>
    <property type="evidence" value="ECO:0007669"/>
    <property type="project" value="InterPro"/>
</dbReference>
<dbReference type="RefSeq" id="XP_027124010.1">
    <property type="nucleotide sequence ID" value="XM_027268209.1"/>
</dbReference>
<dbReference type="GeneID" id="113740673"/>
<keyword evidence="1" id="KW-1185">Reference proteome</keyword>
<dbReference type="InterPro" id="IPR036812">
    <property type="entry name" value="NAD(P)_OxRdtase_dom_sf"/>
</dbReference>
<dbReference type="AlphaFoldDB" id="A0A6P6X8G7"/>
<gene>
    <name evidence="2" type="primary">LOC113740673</name>
</gene>
<dbReference type="PANTHER" id="PTHR11732">
    <property type="entry name" value="ALDO/KETO REDUCTASE"/>
    <property type="match status" value="1"/>
</dbReference>
<reference evidence="1" key="1">
    <citation type="journal article" date="2025" name="Foods">
        <title>Unveiling the Microbial Signatures of Arabica Coffee Cherries: Insights into Ripeness Specific Diversity, Functional Traits, and Implications for Quality and Safety.</title>
        <authorList>
            <consortium name="RefSeq"/>
            <person name="Tenea G.N."/>
            <person name="Cifuentes V."/>
            <person name="Reyes P."/>
            <person name="Cevallos-Vallejos M."/>
        </authorList>
    </citation>
    <scope>NUCLEOTIDE SEQUENCE [LARGE SCALE GENOMIC DNA]</scope>
</reference>
<proteinExistence type="predicted"/>
<dbReference type="Gene3D" id="3.20.20.100">
    <property type="entry name" value="NADP-dependent oxidoreductase domain"/>
    <property type="match status" value="1"/>
</dbReference>
<dbReference type="InterPro" id="IPR020471">
    <property type="entry name" value="AKR"/>
</dbReference>
<evidence type="ECO:0000313" key="2">
    <source>
        <dbReference type="RefSeq" id="XP_027124010.1"/>
    </source>
</evidence>
<evidence type="ECO:0000313" key="1">
    <source>
        <dbReference type="Proteomes" id="UP001652660"/>
    </source>
</evidence>
<accession>A0A6P6X8G7</accession>
<protein>
    <submittedName>
        <fullName evidence="2">Protein REDOX 2-like</fullName>
    </submittedName>
</protein>
<dbReference type="OrthoDB" id="416253at2759"/>
<dbReference type="SUPFAM" id="SSF51430">
    <property type="entry name" value="NAD(P)-linked oxidoreductase"/>
    <property type="match status" value="1"/>
</dbReference>
<dbReference type="Proteomes" id="UP001652660">
    <property type="component" value="Chromosome 4e"/>
</dbReference>
<organism evidence="1 2">
    <name type="scientific">Coffea arabica</name>
    <name type="common">Arabian coffee</name>
    <dbReference type="NCBI Taxonomy" id="13443"/>
    <lineage>
        <taxon>Eukaryota</taxon>
        <taxon>Viridiplantae</taxon>
        <taxon>Streptophyta</taxon>
        <taxon>Embryophyta</taxon>
        <taxon>Tracheophyta</taxon>
        <taxon>Spermatophyta</taxon>
        <taxon>Magnoliopsida</taxon>
        <taxon>eudicotyledons</taxon>
        <taxon>Gunneridae</taxon>
        <taxon>Pentapetalae</taxon>
        <taxon>asterids</taxon>
        <taxon>lamiids</taxon>
        <taxon>Gentianales</taxon>
        <taxon>Rubiaceae</taxon>
        <taxon>Ixoroideae</taxon>
        <taxon>Gardenieae complex</taxon>
        <taxon>Bertiereae - Coffeeae clade</taxon>
        <taxon>Coffeeae</taxon>
        <taxon>Coffea</taxon>
    </lineage>
</organism>